<keyword evidence="7 9" id="KW-1133">Transmembrane helix</keyword>
<dbReference type="Pfam" id="PF03186">
    <property type="entry name" value="CobD_Cbib"/>
    <property type="match status" value="1"/>
</dbReference>
<evidence type="ECO:0000313" key="10">
    <source>
        <dbReference type="EMBL" id="AUM14119.1"/>
    </source>
</evidence>
<feature type="transmembrane region" description="Helical" evidence="9">
    <location>
        <begin position="155"/>
        <end position="176"/>
    </location>
</feature>
<comment type="function">
    <text evidence="9">Converts cobyric acid to cobinamide by the addition of aminopropanol on the F carboxylic group.</text>
</comment>
<evidence type="ECO:0000256" key="2">
    <source>
        <dbReference type="ARBA" id="ARBA00004953"/>
    </source>
</evidence>
<dbReference type="OrthoDB" id="9811967at2"/>
<comment type="pathway">
    <text evidence="2 9">Cofactor biosynthesis; adenosylcobalamin biosynthesis.</text>
</comment>
<dbReference type="NCBIfam" id="TIGR00380">
    <property type="entry name" value="cobal_cbiB"/>
    <property type="match status" value="1"/>
</dbReference>
<dbReference type="KEGG" id="kak:Kalk_17565"/>
<comment type="caution">
    <text evidence="9">Lacks conserved residue(s) required for the propagation of feature annotation.</text>
</comment>
<dbReference type="PANTHER" id="PTHR34308">
    <property type="entry name" value="COBALAMIN BIOSYNTHESIS PROTEIN CBIB"/>
    <property type="match status" value="1"/>
</dbReference>
<comment type="subcellular location">
    <subcellularLocation>
        <location evidence="1 9">Cell membrane</location>
        <topology evidence="1 9">Multi-pass membrane protein</topology>
    </subcellularLocation>
</comment>
<reference evidence="11" key="1">
    <citation type="submission" date="2017-08" db="EMBL/GenBank/DDBJ databases">
        <title>Direct submision.</title>
        <authorList>
            <person name="Kim S.-J."/>
            <person name="Rhee S.-K."/>
        </authorList>
    </citation>
    <scope>NUCLEOTIDE SEQUENCE [LARGE SCALE GENOMIC DNA]</scope>
    <source>
        <strain evidence="11">GI5</strain>
    </source>
</reference>
<keyword evidence="6 9" id="KW-0812">Transmembrane</keyword>
<dbReference type="RefSeq" id="WP_101895494.1">
    <property type="nucleotide sequence ID" value="NZ_CP022684.1"/>
</dbReference>
<protein>
    <recommendedName>
        <fullName evidence="9">Cobalamin biosynthesis protein CobD</fullName>
    </recommendedName>
</protein>
<keyword evidence="4 9" id="KW-1003">Cell membrane</keyword>
<dbReference type="GO" id="GO:0048472">
    <property type="term" value="F:threonine-phosphate decarboxylase activity"/>
    <property type="evidence" value="ECO:0007669"/>
    <property type="project" value="InterPro"/>
</dbReference>
<feature type="transmembrane region" description="Helical" evidence="9">
    <location>
        <begin position="52"/>
        <end position="72"/>
    </location>
</feature>
<dbReference type="Proteomes" id="UP000235116">
    <property type="component" value="Chromosome"/>
</dbReference>
<dbReference type="PANTHER" id="PTHR34308:SF1">
    <property type="entry name" value="COBALAMIN BIOSYNTHESIS PROTEIN CBIB"/>
    <property type="match status" value="1"/>
</dbReference>
<sequence length="320" mass="35112">MPIVVIKILIALGLDQLLGEPKQYHPLVGFGRLAGRLESRINHPASRTRQRLLGLLAWLLAVTPVPLALWWLQQTWLGASLLGITLDILLLYLCVGRTSLFEHSLRVHRALEQADLPLARQHTSMIVSRECQQLDEAGCARATVESVLENGNDSIYGALFWFTLLGGSGAVLYRLANTLDAMWGYRNRRYLHFGWAAAKLDDLLNYFPARICALCYALAGNRHQALASWRQHSHQLSSPNGGPVMCAGAGALNVQLGGPATYHGTLLHKPYYGGNTPACPRHIIAANRLVDRSLVICIALCLVIPGILYGVIQFSLQQGG</sequence>
<gene>
    <name evidence="9" type="primary">cobD</name>
    <name evidence="10" type="ORF">Kalk_17565</name>
</gene>
<dbReference type="GO" id="GO:0005886">
    <property type="term" value="C:plasma membrane"/>
    <property type="evidence" value="ECO:0007669"/>
    <property type="project" value="UniProtKB-SubCell"/>
</dbReference>
<dbReference type="InterPro" id="IPR004485">
    <property type="entry name" value="Cobalamin_biosynth_CobD/CbiB"/>
</dbReference>
<dbReference type="EMBL" id="CP022684">
    <property type="protein sequence ID" value="AUM14119.1"/>
    <property type="molecule type" value="Genomic_DNA"/>
</dbReference>
<keyword evidence="11" id="KW-1185">Reference proteome</keyword>
<proteinExistence type="inferred from homology"/>
<evidence type="ECO:0000256" key="5">
    <source>
        <dbReference type="ARBA" id="ARBA00022573"/>
    </source>
</evidence>
<accession>A0A2K9LP23</accession>
<name>A0A2K9LP23_9GAMM</name>
<evidence type="ECO:0000256" key="4">
    <source>
        <dbReference type="ARBA" id="ARBA00022475"/>
    </source>
</evidence>
<evidence type="ECO:0000256" key="8">
    <source>
        <dbReference type="ARBA" id="ARBA00023136"/>
    </source>
</evidence>
<evidence type="ECO:0000313" key="11">
    <source>
        <dbReference type="Proteomes" id="UP000235116"/>
    </source>
</evidence>
<keyword evidence="8 9" id="KW-0472">Membrane</keyword>
<evidence type="ECO:0000256" key="7">
    <source>
        <dbReference type="ARBA" id="ARBA00022989"/>
    </source>
</evidence>
<comment type="similarity">
    <text evidence="3 9">Belongs to the CobD/CbiB family.</text>
</comment>
<organism evidence="10 11">
    <name type="scientific">Ketobacter alkanivorans</name>
    <dbReference type="NCBI Taxonomy" id="1917421"/>
    <lineage>
        <taxon>Bacteria</taxon>
        <taxon>Pseudomonadati</taxon>
        <taxon>Pseudomonadota</taxon>
        <taxon>Gammaproteobacteria</taxon>
        <taxon>Pseudomonadales</taxon>
        <taxon>Ketobacteraceae</taxon>
        <taxon>Ketobacter</taxon>
    </lineage>
</organism>
<feature type="transmembrane region" description="Helical" evidence="9">
    <location>
        <begin position="294"/>
        <end position="316"/>
    </location>
</feature>
<dbReference type="GO" id="GO:0009236">
    <property type="term" value="P:cobalamin biosynthetic process"/>
    <property type="evidence" value="ECO:0007669"/>
    <property type="project" value="UniProtKB-UniRule"/>
</dbReference>
<evidence type="ECO:0000256" key="3">
    <source>
        <dbReference type="ARBA" id="ARBA00006263"/>
    </source>
</evidence>
<evidence type="ECO:0000256" key="1">
    <source>
        <dbReference type="ARBA" id="ARBA00004651"/>
    </source>
</evidence>
<dbReference type="GO" id="GO:0015420">
    <property type="term" value="F:ABC-type vitamin B12 transporter activity"/>
    <property type="evidence" value="ECO:0007669"/>
    <property type="project" value="UniProtKB-UniRule"/>
</dbReference>
<evidence type="ECO:0000256" key="9">
    <source>
        <dbReference type="HAMAP-Rule" id="MF_00024"/>
    </source>
</evidence>
<dbReference type="AlphaFoldDB" id="A0A2K9LP23"/>
<dbReference type="UniPathway" id="UPA00148"/>
<keyword evidence="5 9" id="KW-0169">Cobalamin biosynthesis</keyword>
<evidence type="ECO:0000256" key="6">
    <source>
        <dbReference type="ARBA" id="ARBA00022692"/>
    </source>
</evidence>
<dbReference type="HAMAP" id="MF_00024">
    <property type="entry name" value="CobD_CbiB"/>
    <property type="match status" value="1"/>
</dbReference>